<dbReference type="PANTHER" id="PTHR16026">
    <property type="entry name" value="CARTILAGE ACIDIC PROTEIN 1"/>
    <property type="match status" value="1"/>
</dbReference>
<dbReference type="InterPro" id="IPR013517">
    <property type="entry name" value="FG-GAP"/>
</dbReference>
<proteinExistence type="predicted"/>
<dbReference type="InterPro" id="IPR027039">
    <property type="entry name" value="Crtac1"/>
</dbReference>
<evidence type="ECO:0000313" key="4">
    <source>
        <dbReference type="Proteomes" id="UP001596118"/>
    </source>
</evidence>
<evidence type="ECO:0000259" key="2">
    <source>
        <dbReference type="Pfam" id="PF07593"/>
    </source>
</evidence>
<protein>
    <submittedName>
        <fullName evidence="3">CRTAC1 family protein</fullName>
    </submittedName>
</protein>
<evidence type="ECO:0000313" key="3">
    <source>
        <dbReference type="EMBL" id="MFC5279442.1"/>
    </source>
</evidence>
<dbReference type="AlphaFoldDB" id="A0ABD5R3H8"/>
<gene>
    <name evidence="3" type="ORF">ACFPM1_11845</name>
</gene>
<dbReference type="SUPFAM" id="SSF69318">
    <property type="entry name" value="Integrin alpha N-terminal domain"/>
    <property type="match status" value="1"/>
</dbReference>
<organism evidence="3 4">
    <name type="scientific">Halorubrum rubrum</name>
    <dbReference type="NCBI Taxonomy" id="1126240"/>
    <lineage>
        <taxon>Archaea</taxon>
        <taxon>Methanobacteriati</taxon>
        <taxon>Methanobacteriota</taxon>
        <taxon>Stenosarchaea group</taxon>
        <taxon>Halobacteria</taxon>
        <taxon>Halobacteriales</taxon>
        <taxon>Haloferacaceae</taxon>
        <taxon>Halorubrum</taxon>
    </lineage>
</organism>
<reference evidence="3 4" key="1">
    <citation type="journal article" date="2019" name="Int. J. Syst. Evol. Microbiol.">
        <title>The Global Catalogue of Microorganisms (GCM) 10K type strain sequencing project: providing services to taxonomists for standard genome sequencing and annotation.</title>
        <authorList>
            <consortium name="The Broad Institute Genomics Platform"/>
            <consortium name="The Broad Institute Genome Sequencing Center for Infectious Disease"/>
            <person name="Wu L."/>
            <person name="Ma J."/>
        </authorList>
    </citation>
    <scope>NUCLEOTIDE SEQUENCE [LARGE SCALE GENOMIC DNA]</scope>
    <source>
        <strain evidence="3 4">CGMCC 1.12124</strain>
    </source>
</reference>
<evidence type="ECO:0000256" key="1">
    <source>
        <dbReference type="ARBA" id="ARBA00022729"/>
    </source>
</evidence>
<dbReference type="InterPro" id="IPR011519">
    <property type="entry name" value="UnbV_ASPIC"/>
</dbReference>
<comment type="caution">
    <text evidence="3">The sequence shown here is derived from an EMBL/GenBank/DDBJ whole genome shotgun (WGS) entry which is preliminary data.</text>
</comment>
<feature type="domain" description="ASPIC/UnbV" evidence="2">
    <location>
        <begin position="396"/>
        <end position="461"/>
    </location>
</feature>
<dbReference type="InterPro" id="IPR028994">
    <property type="entry name" value="Integrin_alpha_N"/>
</dbReference>
<dbReference type="RefSeq" id="WP_256412915.1">
    <property type="nucleotide sequence ID" value="NZ_JANHDM010000014.1"/>
</dbReference>
<keyword evidence="4" id="KW-1185">Reference proteome</keyword>
<dbReference type="Pfam" id="PF07593">
    <property type="entry name" value="UnbV_ASPIC"/>
    <property type="match status" value="1"/>
</dbReference>
<sequence>MFADRSDLLADADPVRGYGVAVTPGRDGPLVFVAGYGEPNRLYAREDGGSGRFSNTACGIVADGDRHAMGVCAADVDADGCEEIYVHNCANSVGVAGDSDLLLDRLEADKYRWTDTFALPVNGDRLNFRAGRSVAALDRLGTGRYGVAVASYGAPLAFYELGDDGEASDMADAVGLAVEDGCRSLLPGPLCSEGTDLFVGVEAGPNRLFRNDGGHYEPVDGGPDLADPAGDARGVALVDEDGSFALAVGNWEGHSRLLRPDAEGRYRDVAPSALRAAEGVRSVVAADFDNDGRQELFCNGFGEASRLFERVDPTGTDVDDAANGPRWAPGDVGAATEPTGFGTGAVAADLDGDGVLELVVVHGEVAAQPISVYAAPAAADNDRIRVRPTTPQGAPARGATVRLRVAGGGTQRRVIDAGGGYLCQTEPVAHFGLGDARPERVVVRWPDGRERTIADPDANVELDVAHPAARVE</sequence>
<dbReference type="Proteomes" id="UP001596118">
    <property type="component" value="Unassembled WGS sequence"/>
</dbReference>
<name>A0ABD5R3H8_9EURY</name>
<accession>A0ABD5R3H8</accession>
<dbReference type="Pfam" id="PF13517">
    <property type="entry name" value="FG-GAP_3"/>
    <property type="match status" value="1"/>
</dbReference>
<dbReference type="EMBL" id="JBHSKY010000011">
    <property type="protein sequence ID" value="MFC5279442.1"/>
    <property type="molecule type" value="Genomic_DNA"/>
</dbReference>
<dbReference type="PANTHER" id="PTHR16026:SF0">
    <property type="entry name" value="CARTILAGE ACIDIC PROTEIN 1"/>
    <property type="match status" value="1"/>
</dbReference>
<keyword evidence="1" id="KW-0732">Signal</keyword>